<evidence type="ECO:0000256" key="1">
    <source>
        <dbReference type="ARBA" id="ARBA00005337"/>
    </source>
</evidence>
<keyword evidence="9" id="KW-1185">Reference proteome</keyword>
<reference evidence="8" key="1">
    <citation type="submission" date="2021-12" db="EMBL/GenBank/DDBJ databases">
        <authorList>
            <person name="Veyrier F.J."/>
        </authorList>
    </citation>
    <scope>NUCLEOTIDE SEQUENCE</scope>
    <source>
        <strain evidence="8">SAG 1488-6</strain>
    </source>
</reference>
<keyword evidence="2 6" id="KW-0813">Transport</keyword>
<dbReference type="PANTHER" id="PTHR47627">
    <property type="entry name" value="RUBREDOXIN"/>
    <property type="match status" value="1"/>
</dbReference>
<dbReference type="PRINTS" id="PR00163">
    <property type="entry name" value="RUBREDOXIN"/>
</dbReference>
<dbReference type="PIRSF" id="PIRSF000071">
    <property type="entry name" value="Rubredoxin"/>
    <property type="match status" value="1"/>
</dbReference>
<dbReference type="InterPro" id="IPR024934">
    <property type="entry name" value="Rubredoxin-like_dom"/>
</dbReference>
<keyword evidence="5 6" id="KW-0408">Iron</keyword>
<evidence type="ECO:0000256" key="3">
    <source>
        <dbReference type="ARBA" id="ARBA00022723"/>
    </source>
</evidence>
<protein>
    <recommendedName>
        <fullName evidence="6">Rubredoxin</fullName>
    </recommendedName>
</protein>
<dbReference type="InterPro" id="IPR018527">
    <property type="entry name" value="Rubredoxin_Fe_BS"/>
</dbReference>
<evidence type="ECO:0000256" key="4">
    <source>
        <dbReference type="ARBA" id="ARBA00022982"/>
    </source>
</evidence>
<dbReference type="EMBL" id="CP091512">
    <property type="protein sequence ID" value="UOO91814.1"/>
    <property type="molecule type" value="Genomic_DNA"/>
</dbReference>
<sequence length="54" mass="6194">MARYICEPCGWIYDETVGDPEHGLPAGTLFEDIPEDWECPDCGIDKEFFTRLPD</sequence>
<feature type="domain" description="Rubredoxin-like" evidence="7">
    <location>
        <begin position="1"/>
        <end position="52"/>
    </location>
</feature>
<dbReference type="RefSeq" id="WP_019957447.1">
    <property type="nucleotide sequence ID" value="NZ_CP091512.1"/>
</dbReference>
<name>A0ABY4E8Q5_VITST</name>
<dbReference type="PROSITE" id="PS50903">
    <property type="entry name" value="RUBREDOXIN_LIKE"/>
    <property type="match status" value="1"/>
</dbReference>
<keyword evidence="3 6" id="KW-0479">Metal-binding</keyword>
<dbReference type="InterPro" id="IPR024935">
    <property type="entry name" value="Rubredoxin_dom"/>
</dbReference>
<dbReference type="Proteomes" id="UP000832034">
    <property type="component" value="Chromosome"/>
</dbReference>
<dbReference type="Pfam" id="PF00301">
    <property type="entry name" value="Rubredoxin"/>
    <property type="match status" value="1"/>
</dbReference>
<dbReference type="CDD" id="cd00730">
    <property type="entry name" value="rubredoxin"/>
    <property type="match status" value="1"/>
</dbReference>
<organism evidence="8 9">
    <name type="scientific">Vitreoscilla stercoraria</name>
    <dbReference type="NCBI Taxonomy" id="61"/>
    <lineage>
        <taxon>Bacteria</taxon>
        <taxon>Pseudomonadati</taxon>
        <taxon>Pseudomonadota</taxon>
        <taxon>Betaproteobacteria</taxon>
        <taxon>Neisseriales</taxon>
        <taxon>Neisseriaceae</taxon>
        <taxon>Vitreoscilla</taxon>
    </lineage>
</organism>
<evidence type="ECO:0000259" key="7">
    <source>
        <dbReference type="PROSITE" id="PS50903"/>
    </source>
</evidence>
<dbReference type="PANTHER" id="PTHR47627:SF1">
    <property type="entry name" value="RUBREDOXIN-1-RELATED"/>
    <property type="match status" value="1"/>
</dbReference>
<evidence type="ECO:0000313" key="9">
    <source>
        <dbReference type="Proteomes" id="UP000832034"/>
    </source>
</evidence>
<evidence type="ECO:0000256" key="5">
    <source>
        <dbReference type="ARBA" id="ARBA00023004"/>
    </source>
</evidence>
<dbReference type="Gene3D" id="2.20.28.10">
    <property type="match status" value="1"/>
</dbReference>
<reference evidence="8" key="2">
    <citation type="journal article" date="2022" name="Res Sq">
        <title>Evolution of multicellular longitudinally dividing oral cavity symbionts (Neisseriaceae).</title>
        <authorList>
            <person name="Nyongesa S."/>
            <person name="Weber P."/>
            <person name="Bernet E."/>
            <person name="Pullido F."/>
            <person name="Nieckarz M."/>
            <person name="Delaby M."/>
            <person name="Nieves C."/>
            <person name="Viehboeck T."/>
            <person name="Krause N."/>
            <person name="Rivera-Millot A."/>
            <person name="Nakamura A."/>
            <person name="Vischer N."/>
            <person name="VanNieuwenhze M."/>
            <person name="Brun Y."/>
            <person name="Cava F."/>
            <person name="Bulgheresi S."/>
            <person name="Veyrier F."/>
        </authorList>
    </citation>
    <scope>NUCLEOTIDE SEQUENCE</scope>
    <source>
        <strain evidence="8">SAG 1488-6</strain>
    </source>
</reference>
<keyword evidence="4 6" id="KW-0249">Electron transport</keyword>
<comment type="cofactor">
    <cofactor evidence="6">
        <name>Fe(3+)</name>
        <dbReference type="ChEBI" id="CHEBI:29034"/>
    </cofactor>
    <text evidence="6">Binds 1 Fe(3+) ion per subunit.</text>
</comment>
<proteinExistence type="inferred from homology"/>
<accession>A0ABY4E8Q5</accession>
<evidence type="ECO:0000313" key="8">
    <source>
        <dbReference type="EMBL" id="UOO91814.1"/>
    </source>
</evidence>
<comment type="similarity">
    <text evidence="1 6">Belongs to the rubredoxin family.</text>
</comment>
<dbReference type="InterPro" id="IPR050526">
    <property type="entry name" value="Rubredoxin_ET"/>
</dbReference>
<gene>
    <name evidence="8" type="ORF">LVJ81_09245</name>
</gene>
<dbReference type="InterPro" id="IPR024922">
    <property type="entry name" value="Rubredoxin"/>
</dbReference>
<dbReference type="SUPFAM" id="SSF57802">
    <property type="entry name" value="Rubredoxin-like"/>
    <property type="match status" value="1"/>
</dbReference>
<dbReference type="PROSITE" id="PS00202">
    <property type="entry name" value="RUBREDOXIN"/>
    <property type="match status" value="1"/>
</dbReference>
<evidence type="ECO:0000256" key="2">
    <source>
        <dbReference type="ARBA" id="ARBA00022448"/>
    </source>
</evidence>
<evidence type="ECO:0000256" key="6">
    <source>
        <dbReference type="PIRNR" id="PIRNR000071"/>
    </source>
</evidence>